<comment type="similarity">
    <text evidence="1">Belongs to the RecJ family.</text>
</comment>
<feature type="domain" description="DDH" evidence="7">
    <location>
        <begin position="83"/>
        <end position="231"/>
    </location>
</feature>
<dbReference type="InterPro" id="IPR038763">
    <property type="entry name" value="DHH_sf"/>
</dbReference>
<dbReference type="NCBIfam" id="TIGR00644">
    <property type="entry name" value="recJ"/>
    <property type="match status" value="1"/>
</dbReference>
<evidence type="ECO:0000259" key="8">
    <source>
        <dbReference type="Pfam" id="PF02272"/>
    </source>
</evidence>
<evidence type="ECO:0000256" key="4">
    <source>
        <dbReference type="ARBA" id="ARBA00022801"/>
    </source>
</evidence>
<accession>A0A1H3AJD2</accession>
<dbReference type="InterPro" id="IPR001667">
    <property type="entry name" value="DDH_dom"/>
</dbReference>
<dbReference type="Gene3D" id="3.90.1640.30">
    <property type="match status" value="1"/>
</dbReference>
<reference evidence="10 11" key="1">
    <citation type="submission" date="2016-10" db="EMBL/GenBank/DDBJ databases">
        <authorList>
            <person name="Varghese N."/>
            <person name="Submissions S."/>
        </authorList>
    </citation>
    <scope>NUCLEOTIDE SEQUENCE [LARGE SCALE GENOMIC DNA]</scope>
    <source>
        <strain evidence="10 11">WCC6</strain>
    </source>
</reference>
<evidence type="ECO:0000259" key="9">
    <source>
        <dbReference type="Pfam" id="PF17768"/>
    </source>
</evidence>
<dbReference type="InterPro" id="IPR041122">
    <property type="entry name" value="RecJ_OB"/>
</dbReference>
<dbReference type="SUPFAM" id="SSF64182">
    <property type="entry name" value="DHH phosphoesterases"/>
    <property type="match status" value="1"/>
</dbReference>
<dbReference type="EMBL" id="FNOP01000020">
    <property type="protein sequence ID" value="SDX29264.1"/>
    <property type="molecule type" value="Genomic_DNA"/>
</dbReference>
<feature type="domain" description="RecJ OB" evidence="9">
    <location>
        <begin position="464"/>
        <end position="561"/>
    </location>
</feature>
<evidence type="ECO:0000259" key="7">
    <source>
        <dbReference type="Pfam" id="PF01368"/>
    </source>
</evidence>
<dbReference type="PANTHER" id="PTHR30255:SF2">
    <property type="entry name" value="SINGLE-STRANDED-DNA-SPECIFIC EXONUCLEASE RECJ"/>
    <property type="match status" value="1"/>
</dbReference>
<feature type="coiled-coil region" evidence="6">
    <location>
        <begin position="312"/>
        <end position="339"/>
    </location>
</feature>
<dbReference type="GO" id="GO:0008409">
    <property type="term" value="F:5'-3' exonuclease activity"/>
    <property type="evidence" value="ECO:0007669"/>
    <property type="project" value="InterPro"/>
</dbReference>
<dbReference type="InterPro" id="IPR003156">
    <property type="entry name" value="DHHA1_dom"/>
</dbReference>
<keyword evidence="4" id="KW-0378">Hydrolase</keyword>
<evidence type="ECO:0000313" key="11">
    <source>
        <dbReference type="Proteomes" id="UP000182379"/>
    </source>
</evidence>
<dbReference type="InterPro" id="IPR004610">
    <property type="entry name" value="RecJ"/>
</dbReference>
<dbReference type="Gene3D" id="3.10.310.30">
    <property type="match status" value="1"/>
</dbReference>
<comment type="caution">
    <text evidence="10">The sequence shown here is derived from an EMBL/GenBank/DDBJ whole genome shotgun (WGS) entry which is preliminary data.</text>
</comment>
<sequence length="782" mass="86933">MIYTRIRRTDEAREPQIRTLCRELGISPLLAGILVRRDLTEPEKVKEFLEGKTQPYYDPFRLKDMDRAVDRILQALQQGEPMTIYGDYDVDGTSASSLLYLFLQARGAKVDVYVPRRDREGYGLNGPALEKIAVRGTKLLITVDTGISGAQVVADAPKGLDIIITDHHLAPRQLPPALAVVNPNQPGDEYPFKGIAGVGVAFKLCQALEQRRTGQPDLYWDELIELVALGTVADMVPLQDENREIVRKGLARMPHSPLPGLQALIHVTVAPGSAINSGTIGFGLGPRINAAGRLDDAMTAVKLLTARDPETAKELAEELNSANQERQALSQKIFEEAERQLAKQGPPEWSLVLGEEGWHPGVIGIVASRMTEKYHLPSVLLSIDGETAKGSCRSIPPLDLYQALDRCRDHLVQFGGHAQAAGLTIRTAEIPAFREAFARVVAEMLDHKPYEPAAVPDWFVPEDREITTEAVAQLAQMEPFGVGNPAPVLGFAKAQIQEVSLLGRDHNHLKFLLKQGDFRYKGLLWQEGPRFHSFYPGEVAAVAFSPRVNTFRGVTAVDLEVSAVEAPYTIIDWRHENRNKETELNSILQKDKKTVVYVEDSVALKEKYPEACILPYGDPLPEETGVVVFWDGGAEKVLQPGKFPLKGDQPGRLYLLYGREDLMARRDALRRQYPDLAGLRVCYTAIRNRLREQGACQEAQLRQLTAENGCPISQTVLDIFYELHLFNREAGLVSLGDTGHKNMQESKGFQALQAEYDRRFQALNRSWKLQPAEIAALWAAGR</sequence>
<gene>
    <name evidence="10" type="ORF">SAMN05216495_12024</name>
</gene>
<dbReference type="GO" id="GO:0003676">
    <property type="term" value="F:nucleic acid binding"/>
    <property type="evidence" value="ECO:0007669"/>
    <property type="project" value="InterPro"/>
</dbReference>
<dbReference type="PANTHER" id="PTHR30255">
    <property type="entry name" value="SINGLE-STRANDED-DNA-SPECIFIC EXONUCLEASE RECJ"/>
    <property type="match status" value="1"/>
</dbReference>
<evidence type="ECO:0000256" key="5">
    <source>
        <dbReference type="ARBA" id="ARBA00022839"/>
    </source>
</evidence>
<keyword evidence="5 10" id="KW-0269">Exonuclease</keyword>
<organism evidence="10 11">
    <name type="scientific">Acidaminococcus fermentans</name>
    <dbReference type="NCBI Taxonomy" id="905"/>
    <lineage>
        <taxon>Bacteria</taxon>
        <taxon>Bacillati</taxon>
        <taxon>Bacillota</taxon>
        <taxon>Negativicutes</taxon>
        <taxon>Acidaminococcales</taxon>
        <taxon>Acidaminococcaceae</taxon>
        <taxon>Acidaminococcus</taxon>
    </lineage>
</organism>
<dbReference type="RefSeq" id="WP_074708196.1">
    <property type="nucleotide sequence ID" value="NZ_FNOP01000020.1"/>
</dbReference>
<dbReference type="GO" id="GO:0006310">
    <property type="term" value="P:DNA recombination"/>
    <property type="evidence" value="ECO:0007669"/>
    <property type="project" value="InterPro"/>
</dbReference>
<evidence type="ECO:0000256" key="1">
    <source>
        <dbReference type="ARBA" id="ARBA00005915"/>
    </source>
</evidence>
<dbReference type="InterPro" id="IPR051673">
    <property type="entry name" value="SSDNA_exonuclease_RecJ"/>
</dbReference>
<name>A0A1H3AJD2_ACIFE</name>
<evidence type="ECO:0000256" key="3">
    <source>
        <dbReference type="ARBA" id="ARBA00022722"/>
    </source>
</evidence>
<dbReference type="Pfam" id="PF02272">
    <property type="entry name" value="DHHA1"/>
    <property type="match status" value="1"/>
</dbReference>
<evidence type="ECO:0000256" key="6">
    <source>
        <dbReference type="SAM" id="Coils"/>
    </source>
</evidence>
<dbReference type="Pfam" id="PF17768">
    <property type="entry name" value="RecJ_OB"/>
    <property type="match status" value="1"/>
</dbReference>
<proteinExistence type="inferred from homology"/>
<evidence type="ECO:0000313" key="10">
    <source>
        <dbReference type="EMBL" id="SDX29264.1"/>
    </source>
</evidence>
<feature type="domain" description="DHHA1" evidence="8">
    <location>
        <begin position="355"/>
        <end position="442"/>
    </location>
</feature>
<dbReference type="AlphaFoldDB" id="A0A1H3AJD2"/>
<dbReference type="Proteomes" id="UP000182379">
    <property type="component" value="Unassembled WGS sequence"/>
</dbReference>
<evidence type="ECO:0000256" key="2">
    <source>
        <dbReference type="ARBA" id="ARBA00019841"/>
    </source>
</evidence>
<keyword evidence="6" id="KW-0175">Coiled coil</keyword>
<protein>
    <recommendedName>
        <fullName evidence="2">Single-stranded-DNA-specific exonuclease RecJ</fullName>
    </recommendedName>
</protein>
<dbReference type="GO" id="GO:0006281">
    <property type="term" value="P:DNA repair"/>
    <property type="evidence" value="ECO:0007669"/>
    <property type="project" value="InterPro"/>
</dbReference>
<dbReference type="Pfam" id="PF01368">
    <property type="entry name" value="DHH"/>
    <property type="match status" value="1"/>
</dbReference>
<keyword evidence="3" id="KW-0540">Nuclease</keyword>